<dbReference type="EMBL" id="JBHTLT010000127">
    <property type="protein sequence ID" value="MFD1206674.1"/>
    <property type="molecule type" value="Genomic_DNA"/>
</dbReference>
<organism evidence="5 6">
    <name type="scientific">Sporosarcina contaminans</name>
    <dbReference type="NCBI Taxonomy" id="633403"/>
    <lineage>
        <taxon>Bacteria</taxon>
        <taxon>Bacillati</taxon>
        <taxon>Bacillota</taxon>
        <taxon>Bacilli</taxon>
        <taxon>Bacillales</taxon>
        <taxon>Caryophanaceae</taxon>
        <taxon>Sporosarcina</taxon>
    </lineage>
</organism>
<protein>
    <submittedName>
        <fullName evidence="5">Lin1244/Lin1753 domain-containing protein</fullName>
    </submittedName>
</protein>
<feature type="domain" description="DnaB/C C-terminal" evidence="3">
    <location>
        <begin position="195"/>
        <end position="264"/>
    </location>
</feature>
<dbReference type="PANTHER" id="PTHR39196">
    <property type="entry name" value="PRIMOSOME, DNAD SUBUNIT"/>
    <property type="match status" value="1"/>
</dbReference>
<reference evidence="6" key="1">
    <citation type="journal article" date="2019" name="Int. J. Syst. Evol. Microbiol.">
        <title>The Global Catalogue of Microorganisms (GCM) 10K type strain sequencing project: providing services to taxonomists for standard genome sequencing and annotation.</title>
        <authorList>
            <consortium name="The Broad Institute Genomics Platform"/>
            <consortium name="The Broad Institute Genome Sequencing Center for Infectious Disease"/>
            <person name="Wu L."/>
            <person name="Ma J."/>
        </authorList>
    </citation>
    <scope>NUCLEOTIDE SEQUENCE [LARGE SCALE GENOMIC DNA]</scope>
    <source>
        <strain evidence="6">CCUG 53915</strain>
    </source>
</reference>
<dbReference type="PANTHER" id="PTHR39196:SF1">
    <property type="entry name" value="PRIMOSOME, DNAD SUBUNIT"/>
    <property type="match status" value="1"/>
</dbReference>
<dbReference type="SUPFAM" id="SSF158499">
    <property type="entry name" value="DnaD domain-like"/>
    <property type="match status" value="1"/>
</dbReference>
<dbReference type="RefSeq" id="WP_381482282.1">
    <property type="nucleotide sequence ID" value="NZ_JBHTLT010000127.1"/>
</dbReference>
<evidence type="ECO:0000256" key="2">
    <source>
        <dbReference type="SAM" id="MobiDB-lite"/>
    </source>
</evidence>
<dbReference type="Pfam" id="PF07261">
    <property type="entry name" value="DnaB_2"/>
    <property type="match status" value="1"/>
</dbReference>
<keyword evidence="6" id="KW-1185">Reference proteome</keyword>
<feature type="region of interest" description="Disordered" evidence="2">
    <location>
        <begin position="267"/>
        <end position="312"/>
    </location>
</feature>
<evidence type="ECO:0000256" key="1">
    <source>
        <dbReference type="ARBA" id="ARBA00093462"/>
    </source>
</evidence>
<dbReference type="Pfam" id="PF14297">
    <property type="entry name" value="Lin1244_N"/>
    <property type="match status" value="1"/>
</dbReference>
<name>A0ABW3U4Q5_9BACL</name>
<comment type="similarity">
    <text evidence="1">Belongs to the DnaB/DnaD family.</text>
</comment>
<dbReference type="InterPro" id="IPR006343">
    <property type="entry name" value="DnaB/C_C"/>
</dbReference>
<dbReference type="Proteomes" id="UP001597231">
    <property type="component" value="Unassembled WGS sequence"/>
</dbReference>
<gene>
    <name evidence="5" type="ORF">ACFQ38_16375</name>
</gene>
<proteinExistence type="inferred from homology"/>
<evidence type="ECO:0000313" key="5">
    <source>
        <dbReference type="EMBL" id="MFD1206674.1"/>
    </source>
</evidence>
<comment type="caution">
    <text evidence="5">The sequence shown here is derived from an EMBL/GenBank/DDBJ whole genome shotgun (WGS) entry which is preliminary data.</text>
</comment>
<feature type="compositionally biased region" description="Basic and acidic residues" evidence="2">
    <location>
        <begin position="289"/>
        <end position="306"/>
    </location>
</feature>
<accession>A0ABW3U4Q5</accession>
<feature type="compositionally biased region" description="Basic and acidic residues" evidence="2">
    <location>
        <begin position="159"/>
        <end position="169"/>
    </location>
</feature>
<dbReference type="InterPro" id="IPR034829">
    <property type="entry name" value="DnaD-like_sf"/>
</dbReference>
<evidence type="ECO:0000259" key="3">
    <source>
        <dbReference type="Pfam" id="PF07261"/>
    </source>
</evidence>
<sequence>MARPQKLGLDYFPLDVDIDQDDKIQLVEALHGTTGFAVVIKLLMRIYKEGYYYDWTEMEQLLFSRRVNVDINVLNDIVNDCIKYGLFDQKLFEKYKILTSHGIQERYFEASKRRKNVTVVNQYLLIDDSKIVNVNILRVNVDINGEVVEGNDAESTQSKVKESKEEESKQQQTTEEQEETKPVVVVDDGFAKLSTFYAENIGPLNAAIGDELSAMCDMINPELALLALKESVLANANNKIRYTYSILKSWQSQRFQTAADVEQAEARKRNHSQVSNGKVRSLFDPSPETLKRQQEQIEKYRGKEIDMSGLPY</sequence>
<evidence type="ECO:0000313" key="6">
    <source>
        <dbReference type="Proteomes" id="UP001597231"/>
    </source>
</evidence>
<feature type="region of interest" description="Disordered" evidence="2">
    <location>
        <begin position="150"/>
        <end position="181"/>
    </location>
</feature>
<evidence type="ECO:0000259" key="4">
    <source>
        <dbReference type="Pfam" id="PF14297"/>
    </source>
</evidence>
<feature type="domain" description="Lin1244/Lin1753-like N-terminal" evidence="4">
    <location>
        <begin position="11"/>
        <end position="103"/>
    </location>
</feature>
<dbReference type="InterPro" id="IPR025400">
    <property type="entry name" value="Lin1244/Lin1753-like_N"/>
</dbReference>
<dbReference type="Gene3D" id="1.10.10.630">
    <property type="entry name" value="DnaD domain-like"/>
    <property type="match status" value="1"/>
</dbReference>
<dbReference type="NCBIfam" id="TIGR01446">
    <property type="entry name" value="DnaD_dom"/>
    <property type="match status" value="1"/>
</dbReference>